<dbReference type="OrthoDB" id="9802177at2"/>
<keyword evidence="1" id="KW-0732">Signal</keyword>
<dbReference type="RefSeq" id="WP_012529860.1">
    <property type="nucleotide sequence ID" value="NC_011146.1"/>
</dbReference>
<dbReference type="AlphaFoldDB" id="B5EIT2"/>
<name>B5EIT2_CITBB</name>
<organism evidence="2 3">
    <name type="scientific">Citrifermentans bemidjiense (strain ATCC BAA-1014 / DSM 16622 / JCM 12645 / Bem)</name>
    <name type="common">Geobacter bemidjiensis</name>
    <dbReference type="NCBI Taxonomy" id="404380"/>
    <lineage>
        <taxon>Bacteria</taxon>
        <taxon>Pseudomonadati</taxon>
        <taxon>Thermodesulfobacteriota</taxon>
        <taxon>Desulfuromonadia</taxon>
        <taxon>Geobacterales</taxon>
        <taxon>Geobacteraceae</taxon>
        <taxon>Citrifermentans</taxon>
    </lineage>
</organism>
<feature type="signal peptide" evidence="1">
    <location>
        <begin position="1"/>
        <end position="20"/>
    </location>
</feature>
<dbReference type="Pfam" id="PF19577">
    <property type="entry name" value="DcaP"/>
    <property type="match status" value="1"/>
</dbReference>
<reference evidence="2 3" key="2">
    <citation type="journal article" date="2010" name="BMC Genomics">
        <title>The genome of Geobacter bemidjiensis, exemplar for the subsurface clade of Geobacter species that predominate in Fe(III)-reducing subsurface environments.</title>
        <authorList>
            <person name="Aklujkar M."/>
            <person name="Young N.D."/>
            <person name="Holmes D."/>
            <person name="Chavan M."/>
            <person name="Risso C."/>
            <person name="Kiss H.E."/>
            <person name="Han C.S."/>
            <person name="Land M.L."/>
            <person name="Lovley D.R."/>
        </authorList>
    </citation>
    <scope>NUCLEOTIDE SEQUENCE [LARGE SCALE GENOMIC DNA]</scope>
    <source>
        <strain evidence="3">ATCC BAA-1014 / DSM 16622 / JCM 12645 / Bem</strain>
    </source>
</reference>
<dbReference type="KEGG" id="gbm:Gbem_1428"/>
<evidence type="ECO:0000313" key="3">
    <source>
        <dbReference type="Proteomes" id="UP000008825"/>
    </source>
</evidence>
<keyword evidence="3" id="KW-1185">Reference proteome</keyword>
<dbReference type="eggNOG" id="COG2911">
    <property type="taxonomic scope" value="Bacteria"/>
</dbReference>
<evidence type="ECO:0000313" key="2">
    <source>
        <dbReference type="EMBL" id="ACH38447.1"/>
    </source>
</evidence>
<dbReference type="EMBL" id="CP001124">
    <property type="protein sequence ID" value="ACH38447.1"/>
    <property type="molecule type" value="Genomic_DNA"/>
</dbReference>
<gene>
    <name evidence="2" type="ordered locus">Gbem_1428</name>
</gene>
<dbReference type="HOGENOM" id="CLU_651747_0_0_7"/>
<protein>
    <recommendedName>
        <fullName evidence="4">Porin</fullName>
    </recommendedName>
</protein>
<dbReference type="SUPFAM" id="SSF56935">
    <property type="entry name" value="Porins"/>
    <property type="match status" value="1"/>
</dbReference>
<dbReference type="STRING" id="404380.Gbem_1428"/>
<accession>B5EIT2</accession>
<evidence type="ECO:0008006" key="4">
    <source>
        <dbReference type="Google" id="ProtNLM"/>
    </source>
</evidence>
<dbReference type="Proteomes" id="UP000008825">
    <property type="component" value="Chromosome"/>
</dbReference>
<reference evidence="2 3" key="1">
    <citation type="submission" date="2008-07" db="EMBL/GenBank/DDBJ databases">
        <title>Complete sequence of Geobacter bemidjiensis BEM.</title>
        <authorList>
            <consortium name="US DOE Joint Genome Institute"/>
            <person name="Lucas S."/>
            <person name="Copeland A."/>
            <person name="Lapidus A."/>
            <person name="Glavina del Rio T."/>
            <person name="Dalin E."/>
            <person name="Tice H."/>
            <person name="Bruce D."/>
            <person name="Goodwin L."/>
            <person name="Pitluck S."/>
            <person name="Kiss H."/>
            <person name="Brettin T."/>
            <person name="Detter J.C."/>
            <person name="Han C."/>
            <person name="Kuske C.R."/>
            <person name="Schmutz J."/>
            <person name="Larimer F."/>
            <person name="Land M."/>
            <person name="Hauser L."/>
            <person name="Kyrpides N."/>
            <person name="Lykidis A."/>
            <person name="Lovley D."/>
            <person name="Richardson P."/>
        </authorList>
    </citation>
    <scope>NUCLEOTIDE SEQUENCE [LARGE SCALE GENOMIC DNA]</scope>
    <source>
        <strain evidence="3">ATCC BAA-1014 / DSM 16622 / JCM 12645 / Bem</strain>
    </source>
</reference>
<proteinExistence type="predicted"/>
<feature type="chain" id="PRO_5002832582" description="Porin" evidence="1">
    <location>
        <begin position="21"/>
        <end position="441"/>
    </location>
</feature>
<sequence>MLKKVCLILAASLLATTASAQEVAPNAPEPYNCDFDPACEVAPGLYGKMSSPVTSKFKLSLGGFVKLDYVYNSVNLGSNGALGTLQPNGIPKKGSVADQQDQSLFTARQSRLWFKVAGPTFKGAKTGAVIETDFYGSGGSNESANMRMRHAYGTLDWENTQLLFGQYWDNFGMANSSTLDFGLGATAGNPQQPRVAQIRVTQKVPLTKDETMKLSLSLQNPVQDTNQQNGSATDTWGSAVNVAGQAVLVSKALGVAPGLWGLSMNSLQAGFFGLYGTESAGPTGKELASWGYGFYTFVPVLASKDGKSRAMTAGFEGQAYQASNMSFNYATATALVGPSNDRTGAKGYGLFAQGMFYPTQNLGLTAGYGKRAAYDQASYAGIANYQQSSSQIFANVSYDINAAIRFAAEYQKLETKYGNNTPSSSDQGSADVFRFSAFYFF</sequence>
<evidence type="ECO:0000256" key="1">
    <source>
        <dbReference type="SAM" id="SignalP"/>
    </source>
</evidence>
<dbReference type="InterPro" id="IPR045748">
    <property type="entry name" value="DcaP"/>
</dbReference>